<dbReference type="InterPro" id="IPR002035">
    <property type="entry name" value="VWF_A"/>
</dbReference>
<organism evidence="4 5">
    <name type="scientific">Mycolicibacterium hippocampi</name>
    <dbReference type="NCBI Taxonomy" id="659824"/>
    <lineage>
        <taxon>Bacteria</taxon>
        <taxon>Bacillati</taxon>
        <taxon>Actinomycetota</taxon>
        <taxon>Actinomycetes</taxon>
        <taxon>Mycobacteriales</taxon>
        <taxon>Mycobacteriaceae</taxon>
        <taxon>Mycolicibacterium</taxon>
    </lineage>
</organism>
<reference evidence="4 5" key="1">
    <citation type="journal article" date="2019" name="Emerg. Microbes Infect.">
        <title>Comprehensive subspecies identification of 175 nontuberculous mycobacteria species based on 7547 genomic profiles.</title>
        <authorList>
            <person name="Matsumoto Y."/>
            <person name="Kinjo T."/>
            <person name="Motooka D."/>
            <person name="Nabeya D."/>
            <person name="Jung N."/>
            <person name="Uechi K."/>
            <person name="Horii T."/>
            <person name="Iida T."/>
            <person name="Fujita J."/>
            <person name="Nakamura S."/>
        </authorList>
    </citation>
    <scope>NUCLEOTIDE SEQUENCE [LARGE SCALE GENOMIC DNA]</scope>
    <source>
        <strain evidence="4 5">JCM 30996</strain>
    </source>
</reference>
<dbReference type="Proteomes" id="UP000465304">
    <property type="component" value="Unassembled WGS sequence"/>
</dbReference>
<accession>A0A7I9ZKE5</accession>
<evidence type="ECO:0000313" key="5">
    <source>
        <dbReference type="Proteomes" id="UP000465304"/>
    </source>
</evidence>
<proteinExistence type="predicted"/>
<feature type="transmembrane region" description="Helical" evidence="2">
    <location>
        <begin position="6"/>
        <end position="28"/>
    </location>
</feature>
<dbReference type="EMBL" id="BLLB01000002">
    <property type="protein sequence ID" value="GFH01279.1"/>
    <property type="molecule type" value="Genomic_DNA"/>
</dbReference>
<keyword evidence="2" id="KW-0472">Membrane</keyword>
<keyword evidence="5" id="KW-1185">Reference proteome</keyword>
<dbReference type="SUPFAM" id="SSF53300">
    <property type="entry name" value="vWA-like"/>
    <property type="match status" value="1"/>
</dbReference>
<protein>
    <recommendedName>
        <fullName evidence="3">VWFA domain-containing protein</fullName>
    </recommendedName>
</protein>
<dbReference type="AlphaFoldDB" id="A0A7I9ZKE5"/>
<dbReference type="Pfam" id="PF13519">
    <property type="entry name" value="VWA_2"/>
    <property type="match status" value="1"/>
</dbReference>
<feature type="transmembrane region" description="Helical" evidence="2">
    <location>
        <begin position="40"/>
        <end position="58"/>
    </location>
</feature>
<evidence type="ECO:0000313" key="4">
    <source>
        <dbReference type="EMBL" id="GFH01279.1"/>
    </source>
</evidence>
<name>A0A7I9ZKE5_9MYCO</name>
<feature type="domain" description="VWFA" evidence="3">
    <location>
        <begin position="77"/>
        <end position="232"/>
    </location>
</feature>
<feature type="transmembrane region" description="Helical" evidence="2">
    <location>
        <begin position="271"/>
        <end position="289"/>
    </location>
</feature>
<dbReference type="RefSeq" id="WP_163888103.1">
    <property type="nucleotide sequence ID" value="NZ_BLLB01000002.1"/>
</dbReference>
<feature type="region of interest" description="Disordered" evidence="1">
    <location>
        <begin position="241"/>
        <end position="263"/>
    </location>
</feature>
<sequence>MTFDPVLPLPALVAIAVALLALRLVSLALSAGSHTGRNAILRWCGTTLAVLLVLVAAARPGTGTASEEVTPVARGANVYFVVDRSADSAITDYDGGTRMAGIRQDMAALIDAHPGSRFAVIAFASRPAIDWPLSSDTWSLEPVVDALNPYADATAAGDQVNAGAAANVLRYQLIAAGQQYPRAENLVYYFGSGAAQSSAPQGEFDTGDVDGGAVFGYGGGPGLDEPALRGVAEQLGVPYIQREPGQPVPQGGTSTTPVSAGPQATPERTELYWVFTMLASLLLLAEIYLTARELRRARSTHRQVLS</sequence>
<keyword evidence="2" id="KW-1133">Transmembrane helix</keyword>
<dbReference type="Gene3D" id="3.40.50.410">
    <property type="entry name" value="von Willebrand factor, type A domain"/>
    <property type="match status" value="1"/>
</dbReference>
<dbReference type="PROSITE" id="PS50234">
    <property type="entry name" value="VWFA"/>
    <property type="match status" value="1"/>
</dbReference>
<evidence type="ECO:0000259" key="3">
    <source>
        <dbReference type="PROSITE" id="PS50234"/>
    </source>
</evidence>
<evidence type="ECO:0000256" key="1">
    <source>
        <dbReference type="SAM" id="MobiDB-lite"/>
    </source>
</evidence>
<dbReference type="InterPro" id="IPR036465">
    <property type="entry name" value="vWFA_dom_sf"/>
</dbReference>
<keyword evidence="2" id="KW-0812">Transmembrane</keyword>
<gene>
    <name evidence="4" type="ORF">MHIP_17620</name>
</gene>
<evidence type="ECO:0000256" key="2">
    <source>
        <dbReference type="SAM" id="Phobius"/>
    </source>
</evidence>
<comment type="caution">
    <text evidence="4">The sequence shown here is derived from an EMBL/GenBank/DDBJ whole genome shotgun (WGS) entry which is preliminary data.</text>
</comment>